<dbReference type="PROSITE" id="PS51257">
    <property type="entry name" value="PROKAR_LIPOPROTEIN"/>
    <property type="match status" value="1"/>
</dbReference>
<feature type="signal peptide" evidence="5">
    <location>
        <begin position="1"/>
        <end position="18"/>
    </location>
</feature>
<dbReference type="FunCoup" id="A0A3G9JRY5">
    <property type="interactions" value="214"/>
</dbReference>
<dbReference type="OrthoDB" id="9801912at2"/>
<gene>
    <name evidence="7" type="primary">oppA_5</name>
    <name evidence="7" type="ORF">SG0102_27170</name>
</gene>
<sequence>MKFLKVVLASAMSVSLLAGCGGSSSSSSSKVFKVAKLGDIMTLDSTQAYDTTSIECIHMMNEGLMGVDAKGNMVKMFAKSYKESKDGKHWTFKLRDGLKWTDTKGKTYPLKASDFVYSWRKGLKGEYNYIISDDGAGIKNATKIINKGTKATAKDYASLGIKAPDDKTLKITLERPCPYFLDLMTYSVFYPQCEEFVEKAGKNYANDTDHLISCGAFIPTSWTKSSQITFKKNKNYYNAKIMKIDGVQYLLGQDVKAASASFASGKIDFTAINSSLVDKYKNTKDYRVDKQGFVYYLNFNFTRKTMANKNIRAALSYAINRDDFCKNILKDGSVKADGIVGRDMCFDPTNGKDFRDENGNFTNYDMKKAQAYLNKGLKELGKKSVTIQLLYSTNENPGPQIAQYLQNAFSKLKGLKIDMKATVRQGRIDLQAKKQFDMTILNWGPDYNDPTTYLNIALSNNSNNRGFYKNKKYDALLHKAAATTDKGARWKLLLKAEKMFNEDYVDVPLYQMSQSSLYNHEWKGLLYKNAMGAAYTYTYMYKA</sequence>
<dbReference type="InParanoid" id="A0A3G9JRY5"/>
<dbReference type="GO" id="GO:0043190">
    <property type="term" value="C:ATP-binding cassette (ABC) transporter complex"/>
    <property type="evidence" value="ECO:0007669"/>
    <property type="project" value="InterPro"/>
</dbReference>
<evidence type="ECO:0000313" key="7">
    <source>
        <dbReference type="EMBL" id="BBH27783.1"/>
    </source>
</evidence>
<dbReference type="GO" id="GO:0042597">
    <property type="term" value="C:periplasmic space"/>
    <property type="evidence" value="ECO:0007669"/>
    <property type="project" value="UniProtKB-ARBA"/>
</dbReference>
<feature type="chain" id="PRO_5039435309" evidence="5">
    <location>
        <begin position="19"/>
        <end position="543"/>
    </location>
</feature>
<comment type="subcellular location">
    <subcellularLocation>
        <location evidence="1">Cell envelope</location>
    </subcellularLocation>
</comment>
<keyword evidence="8" id="KW-1185">Reference proteome</keyword>
<dbReference type="FunFam" id="3.10.105.10:FF:000001">
    <property type="entry name" value="Oligopeptide ABC transporter, oligopeptide-binding protein"/>
    <property type="match status" value="1"/>
</dbReference>
<dbReference type="Pfam" id="PF00496">
    <property type="entry name" value="SBP_bac_5"/>
    <property type="match status" value="1"/>
</dbReference>
<dbReference type="Gene3D" id="3.10.105.10">
    <property type="entry name" value="Dipeptide-binding Protein, Domain 3"/>
    <property type="match status" value="1"/>
</dbReference>
<name>A0A3G9JRY5_9FIRM</name>
<evidence type="ECO:0000313" key="8">
    <source>
        <dbReference type="Proteomes" id="UP000268059"/>
    </source>
</evidence>
<dbReference type="GO" id="GO:0015833">
    <property type="term" value="P:peptide transport"/>
    <property type="evidence" value="ECO:0007669"/>
    <property type="project" value="TreeGrafter"/>
</dbReference>
<dbReference type="GO" id="GO:0030313">
    <property type="term" value="C:cell envelope"/>
    <property type="evidence" value="ECO:0007669"/>
    <property type="project" value="UniProtKB-SubCell"/>
</dbReference>
<evidence type="ECO:0000259" key="6">
    <source>
        <dbReference type="Pfam" id="PF00496"/>
    </source>
</evidence>
<dbReference type="SUPFAM" id="SSF53850">
    <property type="entry name" value="Periplasmic binding protein-like II"/>
    <property type="match status" value="1"/>
</dbReference>
<dbReference type="AlphaFoldDB" id="A0A3G9JRY5"/>
<dbReference type="CDD" id="cd08504">
    <property type="entry name" value="PBP2_OppA"/>
    <property type="match status" value="1"/>
</dbReference>
<dbReference type="EMBL" id="AP019309">
    <property type="protein sequence ID" value="BBH27783.1"/>
    <property type="molecule type" value="Genomic_DNA"/>
</dbReference>
<dbReference type="GO" id="GO:1904680">
    <property type="term" value="F:peptide transmembrane transporter activity"/>
    <property type="evidence" value="ECO:0007669"/>
    <property type="project" value="TreeGrafter"/>
</dbReference>
<dbReference type="Gene3D" id="3.90.76.10">
    <property type="entry name" value="Dipeptide-binding Protein, Domain 1"/>
    <property type="match status" value="1"/>
</dbReference>
<dbReference type="InterPro" id="IPR030678">
    <property type="entry name" value="Peptide/Ni-bd"/>
</dbReference>
<dbReference type="KEGG" id="ebm:SG0102_27170"/>
<evidence type="ECO:0000256" key="1">
    <source>
        <dbReference type="ARBA" id="ARBA00004196"/>
    </source>
</evidence>
<dbReference type="PANTHER" id="PTHR30290">
    <property type="entry name" value="PERIPLASMIC BINDING COMPONENT OF ABC TRANSPORTER"/>
    <property type="match status" value="1"/>
</dbReference>
<dbReference type="Proteomes" id="UP000268059">
    <property type="component" value="Chromosome"/>
</dbReference>
<accession>A0A3G9JRY5</accession>
<keyword evidence="3" id="KW-0813">Transport</keyword>
<evidence type="ECO:0000256" key="4">
    <source>
        <dbReference type="ARBA" id="ARBA00022729"/>
    </source>
</evidence>
<dbReference type="InterPro" id="IPR039424">
    <property type="entry name" value="SBP_5"/>
</dbReference>
<feature type="domain" description="Solute-binding protein family 5" evidence="6">
    <location>
        <begin position="74"/>
        <end position="463"/>
    </location>
</feature>
<dbReference type="RefSeq" id="WP_125120480.1">
    <property type="nucleotide sequence ID" value="NZ_AP019309.1"/>
</dbReference>
<evidence type="ECO:0000256" key="5">
    <source>
        <dbReference type="SAM" id="SignalP"/>
    </source>
</evidence>
<dbReference type="InterPro" id="IPR000914">
    <property type="entry name" value="SBP_5_dom"/>
</dbReference>
<dbReference type="Gene3D" id="3.40.190.10">
    <property type="entry name" value="Periplasmic binding protein-like II"/>
    <property type="match status" value="1"/>
</dbReference>
<comment type="similarity">
    <text evidence="2">Belongs to the bacterial solute-binding protein 5 family.</text>
</comment>
<dbReference type="PIRSF" id="PIRSF002741">
    <property type="entry name" value="MppA"/>
    <property type="match status" value="1"/>
</dbReference>
<proteinExistence type="inferred from homology"/>
<evidence type="ECO:0000256" key="3">
    <source>
        <dbReference type="ARBA" id="ARBA00022448"/>
    </source>
</evidence>
<protein>
    <submittedName>
        <fullName evidence="7">Peptide ABC transporter substrate-binding protein</fullName>
    </submittedName>
</protein>
<reference evidence="7 8" key="1">
    <citation type="submission" date="2018-11" db="EMBL/GenBank/DDBJ databases">
        <title>Novel Erysipelotrichaceae bacterium isolated from small intestine of a swine.</title>
        <authorList>
            <person name="Kim J.S."/>
            <person name="Choe H."/>
            <person name="Lee Y.R."/>
            <person name="Kim K.M."/>
            <person name="Park D.S."/>
        </authorList>
    </citation>
    <scope>NUCLEOTIDE SEQUENCE [LARGE SCALE GENOMIC DNA]</scope>
    <source>
        <strain evidence="7 8">SG0102</strain>
    </source>
</reference>
<organism evidence="7 8">
    <name type="scientific">Intestinibaculum porci</name>
    <dbReference type="NCBI Taxonomy" id="2487118"/>
    <lineage>
        <taxon>Bacteria</taxon>
        <taxon>Bacillati</taxon>
        <taxon>Bacillota</taxon>
        <taxon>Erysipelotrichia</taxon>
        <taxon>Erysipelotrichales</taxon>
        <taxon>Erysipelotrichaceae</taxon>
        <taxon>Intestinibaculum</taxon>
    </lineage>
</organism>
<dbReference type="PANTHER" id="PTHR30290:SF10">
    <property type="entry name" value="PERIPLASMIC OLIGOPEPTIDE-BINDING PROTEIN-RELATED"/>
    <property type="match status" value="1"/>
</dbReference>
<keyword evidence="4 5" id="KW-0732">Signal</keyword>
<evidence type="ECO:0000256" key="2">
    <source>
        <dbReference type="ARBA" id="ARBA00005695"/>
    </source>
</evidence>